<evidence type="ECO:0000256" key="1">
    <source>
        <dbReference type="ARBA" id="ARBA00004123"/>
    </source>
</evidence>
<keyword evidence="8" id="KW-0539">Nucleus</keyword>
<dbReference type="HOGENOM" id="CLU_014490_0_0_1"/>
<dbReference type="AlphaFoldDB" id="A0A0B1P0R6"/>
<dbReference type="Proteomes" id="UP000030854">
    <property type="component" value="Unassembled WGS sequence"/>
</dbReference>
<dbReference type="Gene3D" id="3.30.160.60">
    <property type="entry name" value="Classic Zinc Finger"/>
    <property type="match status" value="3"/>
</dbReference>
<evidence type="ECO:0000256" key="2">
    <source>
        <dbReference type="ARBA" id="ARBA00022723"/>
    </source>
</evidence>
<dbReference type="InterPro" id="IPR013087">
    <property type="entry name" value="Znf_C2H2_type"/>
</dbReference>
<evidence type="ECO:0000256" key="4">
    <source>
        <dbReference type="ARBA" id="ARBA00022771"/>
    </source>
</evidence>
<dbReference type="GO" id="GO:0071248">
    <property type="term" value="P:cellular response to metal ion"/>
    <property type="evidence" value="ECO:0007669"/>
    <property type="project" value="UniProtKB-ARBA"/>
</dbReference>
<accession>A0A0B1P0R6</accession>
<evidence type="ECO:0000256" key="3">
    <source>
        <dbReference type="ARBA" id="ARBA00022737"/>
    </source>
</evidence>
<dbReference type="PROSITE" id="PS00028">
    <property type="entry name" value="ZINC_FINGER_C2H2_1"/>
    <property type="match status" value="2"/>
</dbReference>
<feature type="region of interest" description="Disordered" evidence="10">
    <location>
        <begin position="410"/>
        <end position="458"/>
    </location>
</feature>
<keyword evidence="5" id="KW-0862">Zinc</keyword>
<comment type="caution">
    <text evidence="12">The sequence shown here is derived from an EMBL/GenBank/DDBJ whole genome shotgun (WGS) entry which is preliminary data.</text>
</comment>
<protein>
    <submittedName>
        <fullName evidence="12">Putative c2h2 type zinc finger domain-containing protein</fullName>
    </submittedName>
</protein>
<feature type="compositionally biased region" description="Polar residues" evidence="10">
    <location>
        <begin position="283"/>
        <end position="296"/>
    </location>
</feature>
<keyword evidence="2" id="KW-0479">Metal-binding</keyword>
<dbReference type="SUPFAM" id="SSF57667">
    <property type="entry name" value="beta-beta-alpha zinc fingers"/>
    <property type="match status" value="1"/>
</dbReference>
<name>A0A0B1P0R6_UNCNE</name>
<dbReference type="InterPro" id="IPR036236">
    <property type="entry name" value="Znf_C2H2_sf"/>
</dbReference>
<gene>
    <name evidence="12" type="ORF">EV44_g2286</name>
</gene>
<sequence length="666" mass="74856">MESRYSLWSTGYLESNSNRRHIWTPQKNTDTSEIVPSLGGSFLNSSQNSIKNNISSFQNSSTPFIGNSISPDYKLQSDLDQQFHKQENSLQFTPTVESKKNIGEDLLVVNPQNNLQANISLTPISCTSEQYDPKIYLDKTQKNNTNGLTHGMNSPQGHSFISSLSYLQPDMGSNPSGQQTLNLNQACFNTTSNNNRNTSLSSVNTGHFGRPFDFDLMLGQFHGHRRTPSEYSDVSATSLQHSPNLAQQNFLDQQNSPIQVAQDPASYQDVLAIGKFSLSDPQISCAQSTRSPSHSPAISPRLNPEQLLKGPQLADGGVDRFCHDYDFFPQEVFPPLQNEMGQALQMKPPEINVEFVSMPKQNSFEASKPNLLDQNALTPTDKVRRRAFTDTYKSNSELFSRPRNSSCFSPRFGPKLSTHSHDTLNSLSPNAISRNNSPNRLRRQSSPVMPSRDNQSYISNSAPQSLAIEKTKLERVQKHPATYQCHLCPKKFTRAYNLRSHLRTHTNERPFICSKCTKAFARQHDRKRHESLHSGEKRFICRGELKNGGHWGCGRPFARADALNRHFRSEAGRACINPLIEEDESENLRLWNEKQIQNIKQTQSHVAISSEMDVALNRFTLPAALLAQYPALTPYSWTDLPQGNSVIEDDLSGRSSFDASGSEHYE</sequence>
<dbReference type="PANTHER" id="PTHR24388:SF54">
    <property type="entry name" value="PROTEIN ESCARGOT"/>
    <property type="match status" value="1"/>
</dbReference>
<evidence type="ECO:0000256" key="10">
    <source>
        <dbReference type="SAM" id="MobiDB-lite"/>
    </source>
</evidence>
<proteinExistence type="predicted"/>
<evidence type="ECO:0000256" key="6">
    <source>
        <dbReference type="ARBA" id="ARBA00023015"/>
    </source>
</evidence>
<dbReference type="GO" id="GO:0000981">
    <property type="term" value="F:DNA-binding transcription factor activity, RNA polymerase II-specific"/>
    <property type="evidence" value="ECO:0007669"/>
    <property type="project" value="TreeGrafter"/>
</dbReference>
<dbReference type="STRING" id="52586.A0A0B1P0R6"/>
<dbReference type="PROSITE" id="PS50157">
    <property type="entry name" value="ZINC_FINGER_C2H2_2"/>
    <property type="match status" value="2"/>
</dbReference>
<evidence type="ECO:0000259" key="11">
    <source>
        <dbReference type="PROSITE" id="PS50157"/>
    </source>
</evidence>
<evidence type="ECO:0000256" key="8">
    <source>
        <dbReference type="ARBA" id="ARBA00023242"/>
    </source>
</evidence>
<evidence type="ECO:0000256" key="9">
    <source>
        <dbReference type="PROSITE-ProRule" id="PRU00042"/>
    </source>
</evidence>
<evidence type="ECO:0000256" key="7">
    <source>
        <dbReference type="ARBA" id="ARBA00023163"/>
    </source>
</evidence>
<comment type="subcellular location">
    <subcellularLocation>
        <location evidence="1">Nucleus</location>
    </subcellularLocation>
</comment>
<dbReference type="Pfam" id="PF00096">
    <property type="entry name" value="zf-C2H2"/>
    <property type="match status" value="1"/>
</dbReference>
<dbReference type="GO" id="GO:0000978">
    <property type="term" value="F:RNA polymerase II cis-regulatory region sequence-specific DNA binding"/>
    <property type="evidence" value="ECO:0007669"/>
    <property type="project" value="TreeGrafter"/>
</dbReference>
<reference evidence="12 13" key="1">
    <citation type="journal article" date="2014" name="BMC Genomics">
        <title>Adaptive genomic structural variation in the grape powdery mildew pathogen, Erysiphe necator.</title>
        <authorList>
            <person name="Jones L."/>
            <person name="Riaz S."/>
            <person name="Morales-Cruz A."/>
            <person name="Amrine K.C."/>
            <person name="McGuire B."/>
            <person name="Gubler W.D."/>
            <person name="Walker M.A."/>
            <person name="Cantu D."/>
        </authorList>
    </citation>
    <scope>NUCLEOTIDE SEQUENCE [LARGE SCALE GENOMIC DNA]</scope>
    <source>
        <strain evidence="13">c</strain>
    </source>
</reference>
<dbReference type="OMA" id="SFQGHRR"/>
<evidence type="ECO:0000256" key="5">
    <source>
        <dbReference type="ARBA" id="ARBA00022833"/>
    </source>
</evidence>
<dbReference type="GO" id="GO:0005634">
    <property type="term" value="C:nucleus"/>
    <property type="evidence" value="ECO:0007669"/>
    <property type="project" value="UniProtKB-SubCell"/>
</dbReference>
<evidence type="ECO:0000313" key="12">
    <source>
        <dbReference type="EMBL" id="KHJ30870.1"/>
    </source>
</evidence>
<dbReference type="InterPro" id="IPR050527">
    <property type="entry name" value="Snail/Krueppel_Znf"/>
</dbReference>
<keyword evidence="7" id="KW-0804">Transcription</keyword>
<evidence type="ECO:0000313" key="13">
    <source>
        <dbReference type="Proteomes" id="UP000030854"/>
    </source>
</evidence>
<feature type="compositionally biased region" description="Polar residues" evidence="10">
    <location>
        <begin position="423"/>
        <end position="458"/>
    </location>
</feature>
<keyword evidence="6" id="KW-0805">Transcription regulation</keyword>
<feature type="region of interest" description="Disordered" evidence="10">
    <location>
        <begin position="283"/>
        <end position="310"/>
    </location>
</feature>
<feature type="domain" description="C2H2-type" evidence="11">
    <location>
        <begin position="483"/>
        <end position="510"/>
    </location>
</feature>
<dbReference type="FunFam" id="3.30.160.60:FF:000146">
    <property type="entry name" value="C2H2 type zinc finger protein"/>
    <property type="match status" value="1"/>
</dbReference>
<keyword evidence="13" id="KW-1185">Reference proteome</keyword>
<dbReference type="EMBL" id="JNVN01003496">
    <property type="protein sequence ID" value="KHJ30870.1"/>
    <property type="molecule type" value="Genomic_DNA"/>
</dbReference>
<keyword evidence="3" id="KW-0677">Repeat</keyword>
<dbReference type="GO" id="GO:0008270">
    <property type="term" value="F:zinc ion binding"/>
    <property type="evidence" value="ECO:0007669"/>
    <property type="project" value="UniProtKB-KW"/>
</dbReference>
<keyword evidence="4 9" id="KW-0863">Zinc-finger</keyword>
<dbReference type="FunFam" id="3.30.160.60:FF:000181">
    <property type="entry name" value="C2H2 type zinc finger protein"/>
    <property type="match status" value="1"/>
</dbReference>
<dbReference type="PANTHER" id="PTHR24388">
    <property type="entry name" value="ZINC FINGER PROTEIN"/>
    <property type="match status" value="1"/>
</dbReference>
<dbReference type="SMART" id="SM00355">
    <property type="entry name" value="ZnF_C2H2"/>
    <property type="match status" value="2"/>
</dbReference>
<organism evidence="12 13">
    <name type="scientific">Uncinula necator</name>
    <name type="common">Grape powdery mildew</name>
    <dbReference type="NCBI Taxonomy" id="52586"/>
    <lineage>
        <taxon>Eukaryota</taxon>
        <taxon>Fungi</taxon>
        <taxon>Dikarya</taxon>
        <taxon>Ascomycota</taxon>
        <taxon>Pezizomycotina</taxon>
        <taxon>Leotiomycetes</taxon>
        <taxon>Erysiphales</taxon>
        <taxon>Erysiphaceae</taxon>
        <taxon>Erysiphe</taxon>
    </lineage>
</organism>
<feature type="domain" description="C2H2-type" evidence="11">
    <location>
        <begin position="511"/>
        <end position="538"/>
    </location>
</feature>